<comment type="subcellular location">
    <subcellularLocation>
        <location evidence="1">Membrane</location>
        <topology evidence="1">Multi-pass membrane protein</topology>
    </subcellularLocation>
</comment>
<reference evidence="8" key="3">
    <citation type="journal article" date="2012" name="PLoS Pathog.">
        <title>Comparative genomics of the apicomplexan parasites Toxoplasma gondii and Neospora caninum: Coccidia differing in host range and transmission strategy.</title>
        <authorList>
            <person name="Reid A.J."/>
            <person name="Vermont S.J."/>
            <person name="Cotton J.A."/>
            <person name="Harris D."/>
            <person name="Hill-Cawthorne G.A."/>
            <person name="Konen-Waisman S."/>
            <person name="Latham S.M."/>
            <person name="Mourier T."/>
            <person name="Norton R."/>
            <person name="Quail M.A."/>
            <person name="Sanders M."/>
            <person name="Shanmugam D."/>
            <person name="Sohal A."/>
            <person name="Wasmuth J.D."/>
            <person name="Brunk B."/>
            <person name="Grigg M.E."/>
            <person name="Howard J.C."/>
            <person name="Parkinson J."/>
            <person name="Roos D.S."/>
            <person name="Trees A.J."/>
            <person name="Berriman M."/>
            <person name="Pain A."/>
            <person name="Wastling J.M."/>
        </authorList>
    </citation>
    <scope>NUCLEOTIDE SEQUENCE [LARGE SCALE GENOMIC DNA]</scope>
    <source>
        <strain evidence="8">Liverpool</strain>
    </source>
</reference>
<reference evidence="7" key="4">
    <citation type="journal article" date="2015" name="PLoS ONE">
        <title>Comprehensive Evaluation of Toxoplasma gondii VEG and Neospora caninum LIV Genomes with Tachyzoite Stage Transcriptome and Proteome Defines Novel Transcript Features.</title>
        <authorList>
            <person name="Ramaprasad A."/>
            <person name="Mourier T."/>
            <person name="Naeem R."/>
            <person name="Malas T.B."/>
            <person name="Moussa E."/>
            <person name="Panigrahi A."/>
            <person name="Vermont S.J."/>
            <person name="Otto T.D."/>
            <person name="Wastling J."/>
            <person name="Pain A."/>
        </authorList>
    </citation>
    <scope>NUCLEOTIDE SEQUENCE</scope>
    <source>
        <strain evidence="7">Liverpool</strain>
    </source>
</reference>
<evidence type="ECO:0000313" key="8">
    <source>
        <dbReference type="Proteomes" id="UP000007494"/>
    </source>
</evidence>
<dbReference type="VEuPathDB" id="ToxoDB:NCLIV_031470"/>
<keyword evidence="4 5" id="KW-0472">Membrane</keyword>
<feature type="transmembrane region" description="Helical" evidence="5">
    <location>
        <begin position="7"/>
        <end position="25"/>
    </location>
</feature>
<dbReference type="OrthoDB" id="423534at2759"/>
<keyword evidence="3 5" id="KW-1133">Transmembrane helix</keyword>
<dbReference type="Pfam" id="PF08507">
    <property type="entry name" value="COPI_assoc"/>
    <property type="match status" value="1"/>
</dbReference>
<dbReference type="InParanoid" id="F0VHZ9"/>
<feature type="transmembrane region" description="Helical" evidence="5">
    <location>
        <begin position="86"/>
        <end position="104"/>
    </location>
</feature>
<dbReference type="RefSeq" id="XP_003883392.1">
    <property type="nucleotide sequence ID" value="XM_003883343.1"/>
</dbReference>
<feature type="transmembrane region" description="Helical" evidence="5">
    <location>
        <begin position="61"/>
        <end position="80"/>
    </location>
</feature>
<dbReference type="Proteomes" id="UP000007494">
    <property type="component" value="Chromosome VIII"/>
</dbReference>
<protein>
    <recommendedName>
        <fullName evidence="9">COPI associated protein</fullName>
    </recommendedName>
</protein>
<dbReference type="GeneID" id="13443798"/>
<evidence type="ECO:0000256" key="5">
    <source>
        <dbReference type="SAM" id="Phobius"/>
    </source>
</evidence>
<evidence type="ECO:0000256" key="4">
    <source>
        <dbReference type="ARBA" id="ARBA00023136"/>
    </source>
</evidence>
<sequence length="132" mass="14016">MVAMTCMSFITAGVIIASGILGLVFFDPLRLAVNVLLILLGVLCIIADVKALPFFAYAQFFYIPLGRGLFYVIIGLVILQKGLIDVILGASVTILGAVYAVVCARSGGVPKPLMQRTVEELPLNAAVKFVDA</sequence>
<reference evidence="6" key="1">
    <citation type="submission" date="2011-02" db="EMBL/GenBank/DDBJ databases">
        <authorList>
            <person name="Aslett M."/>
        </authorList>
    </citation>
    <scope>NUCLEOTIDE SEQUENCE</scope>
    <source>
        <strain evidence="6">Liverpool</strain>
    </source>
</reference>
<dbReference type="eggNOG" id="ENOG502SFTT">
    <property type="taxonomic scope" value="Eukaryota"/>
</dbReference>
<dbReference type="PANTHER" id="PTHR28128">
    <property type="entry name" value="GOLGI APPARATUS MEMBRANE PROTEIN TVP15"/>
    <property type="match status" value="1"/>
</dbReference>
<evidence type="ECO:0000256" key="3">
    <source>
        <dbReference type="ARBA" id="ARBA00022989"/>
    </source>
</evidence>
<evidence type="ECO:0000256" key="2">
    <source>
        <dbReference type="ARBA" id="ARBA00022692"/>
    </source>
</evidence>
<feature type="transmembrane region" description="Helical" evidence="5">
    <location>
        <begin position="31"/>
        <end position="49"/>
    </location>
</feature>
<gene>
    <name evidence="7" type="ORF">BN1204_031470</name>
    <name evidence="6" type="ORF">NCLIV_031470</name>
</gene>
<evidence type="ECO:0000313" key="6">
    <source>
        <dbReference type="EMBL" id="CBZ53360.1"/>
    </source>
</evidence>
<evidence type="ECO:0008006" key="9">
    <source>
        <dbReference type="Google" id="ProtNLM"/>
    </source>
</evidence>
<keyword evidence="2 5" id="KW-0812">Transmembrane</keyword>
<dbReference type="GO" id="GO:0016020">
    <property type="term" value="C:membrane"/>
    <property type="evidence" value="ECO:0007669"/>
    <property type="project" value="UniProtKB-SubCell"/>
</dbReference>
<accession>F0VHZ9</accession>
<name>F0VHZ9_NEOCL</name>
<dbReference type="EMBL" id="LN714483">
    <property type="protein sequence ID" value="CEL67346.1"/>
    <property type="molecule type" value="Genomic_DNA"/>
</dbReference>
<dbReference type="EMBL" id="FR823390">
    <property type="protein sequence ID" value="CBZ53360.1"/>
    <property type="molecule type" value="Genomic_DNA"/>
</dbReference>
<dbReference type="AlphaFoldDB" id="F0VHZ9"/>
<dbReference type="PANTHER" id="PTHR28128:SF1">
    <property type="entry name" value="GOLGI APPARATUS MEMBRANE PROTEIN TVP15"/>
    <property type="match status" value="1"/>
</dbReference>
<dbReference type="OMA" id="CSMETRD"/>
<proteinExistence type="predicted"/>
<keyword evidence="8" id="KW-1185">Reference proteome</keyword>
<reference evidence="6" key="2">
    <citation type="submission" date="2011-03" db="EMBL/GenBank/DDBJ databases">
        <title>Comparative genomics and transcriptomics of Neospora caninum and Toxoplasma gondii.</title>
        <authorList>
            <person name="Reid A.J."/>
            <person name="Sohal A."/>
            <person name="Harris D."/>
            <person name="Quail M."/>
            <person name="Sanders M."/>
            <person name="Berriman M."/>
            <person name="Wastling J.M."/>
            <person name="Pain A."/>
        </authorList>
    </citation>
    <scope>NUCLEOTIDE SEQUENCE</scope>
    <source>
        <strain evidence="6">Liverpool</strain>
    </source>
</reference>
<evidence type="ECO:0000256" key="1">
    <source>
        <dbReference type="ARBA" id="ARBA00004141"/>
    </source>
</evidence>
<organism evidence="6 8">
    <name type="scientific">Neospora caninum (strain Liverpool)</name>
    <dbReference type="NCBI Taxonomy" id="572307"/>
    <lineage>
        <taxon>Eukaryota</taxon>
        <taxon>Sar</taxon>
        <taxon>Alveolata</taxon>
        <taxon>Apicomplexa</taxon>
        <taxon>Conoidasida</taxon>
        <taxon>Coccidia</taxon>
        <taxon>Eucoccidiorida</taxon>
        <taxon>Eimeriorina</taxon>
        <taxon>Sarcocystidae</taxon>
        <taxon>Neospora</taxon>
    </lineage>
</organism>
<dbReference type="InterPro" id="IPR013714">
    <property type="entry name" value="Golgi_TVP15"/>
</dbReference>
<evidence type="ECO:0000313" key="7">
    <source>
        <dbReference type="EMBL" id="CEL67346.1"/>
    </source>
</evidence>